<keyword evidence="3 6" id="KW-1133">Transmembrane helix</keyword>
<dbReference type="EMBL" id="ADBL01002158">
    <property type="status" value="NOT_ANNOTATED_CDS"/>
    <property type="molecule type" value="Genomic_DNA"/>
</dbReference>
<evidence type="ECO:0000256" key="6">
    <source>
        <dbReference type="SAM" id="Phobius"/>
    </source>
</evidence>
<sequence>MSTLTYFDSWYWSTNASSFTCPGIGGFKCEAPGACARDPNISKRYCCNANTDPYDVCWTGATTCSTDGSTFQCGSGQYTWCCISKREVCTPVSGQINICWSNGYNTLKNISVPALQSAHSSLSAAAPTAASSITFDPLSLIAQTAPLSTSTSTSTTQTSSTSRTSTTGPAAQTDAGGAGSPAGSGSSTGLSGGAIAGIAIGVAAGLALVALGIFFLWRRNKTKKDAAASSNDQYQYQQMQQQQQPQGYHPDGTPFGSPQSSEMPGSTIPPYYQEAYAKAGDHPGRPELGGSTPGIELPPSHNGWTASELQGDHVQQPR</sequence>
<reference evidence="7" key="3">
    <citation type="submission" date="2011-03" db="EMBL/GenBank/DDBJ databases">
        <title>Annotation of Magnaporthe poae ATCC 64411.</title>
        <authorList>
            <person name="Ma L.-J."/>
            <person name="Dead R."/>
            <person name="Young S.K."/>
            <person name="Zeng Q."/>
            <person name="Gargeya S."/>
            <person name="Fitzgerald M."/>
            <person name="Haas B."/>
            <person name="Abouelleil A."/>
            <person name="Alvarado L."/>
            <person name="Arachchi H.M."/>
            <person name="Berlin A."/>
            <person name="Brown A."/>
            <person name="Chapman S.B."/>
            <person name="Chen Z."/>
            <person name="Dunbar C."/>
            <person name="Freedman E."/>
            <person name="Gearin G."/>
            <person name="Gellesch M."/>
            <person name="Goldberg J."/>
            <person name="Griggs A."/>
            <person name="Gujja S."/>
            <person name="Heiman D."/>
            <person name="Howarth C."/>
            <person name="Larson L."/>
            <person name="Lui A."/>
            <person name="MacDonald P.J.P."/>
            <person name="Mehta T."/>
            <person name="Montmayeur A."/>
            <person name="Murphy C."/>
            <person name="Neiman D."/>
            <person name="Pearson M."/>
            <person name="Priest M."/>
            <person name="Roberts A."/>
            <person name="Saif S."/>
            <person name="Shea T."/>
            <person name="Shenoy N."/>
            <person name="Sisk P."/>
            <person name="Stolte C."/>
            <person name="Sykes S."/>
            <person name="Yandava C."/>
            <person name="Wortman J."/>
            <person name="Nusbaum C."/>
            <person name="Birren B."/>
        </authorList>
    </citation>
    <scope>NUCLEOTIDE SEQUENCE</scope>
    <source>
        <strain evidence="7">ATCC 64411</strain>
    </source>
</reference>
<dbReference type="EMBL" id="GL876973">
    <property type="protein sequence ID" value="KLU89890.1"/>
    <property type="molecule type" value="Genomic_DNA"/>
</dbReference>
<dbReference type="OrthoDB" id="3945612at2759"/>
<evidence type="ECO:0000313" key="8">
    <source>
        <dbReference type="EnsemblFungi" id="MAPG_08859T0"/>
    </source>
</evidence>
<feature type="region of interest" description="Disordered" evidence="5">
    <location>
        <begin position="149"/>
        <end position="188"/>
    </location>
</feature>
<organism evidence="8 9">
    <name type="scientific">Magnaporthiopsis poae (strain ATCC 64411 / 73-15)</name>
    <name type="common">Kentucky bluegrass fungus</name>
    <name type="synonym">Magnaporthe poae</name>
    <dbReference type="NCBI Taxonomy" id="644358"/>
    <lineage>
        <taxon>Eukaryota</taxon>
        <taxon>Fungi</taxon>
        <taxon>Dikarya</taxon>
        <taxon>Ascomycota</taxon>
        <taxon>Pezizomycotina</taxon>
        <taxon>Sordariomycetes</taxon>
        <taxon>Sordariomycetidae</taxon>
        <taxon>Magnaporthales</taxon>
        <taxon>Magnaporthaceae</taxon>
        <taxon>Magnaporthiopsis</taxon>
    </lineage>
</organism>
<keyword evidence="9" id="KW-1185">Reference proteome</keyword>
<reference evidence="8" key="4">
    <citation type="journal article" date="2015" name="G3 (Bethesda)">
        <title>Genome sequences of three phytopathogenic species of the Magnaporthaceae family of fungi.</title>
        <authorList>
            <person name="Okagaki L.H."/>
            <person name="Nunes C.C."/>
            <person name="Sailsbery J."/>
            <person name="Clay B."/>
            <person name="Brown D."/>
            <person name="John T."/>
            <person name="Oh Y."/>
            <person name="Young N."/>
            <person name="Fitzgerald M."/>
            <person name="Haas B.J."/>
            <person name="Zeng Q."/>
            <person name="Young S."/>
            <person name="Adiconis X."/>
            <person name="Fan L."/>
            <person name="Levin J.Z."/>
            <person name="Mitchell T.K."/>
            <person name="Okubara P.A."/>
            <person name="Farman M.L."/>
            <person name="Kohn L.M."/>
            <person name="Birren B."/>
            <person name="Ma L.-J."/>
            <person name="Dean R.A."/>
        </authorList>
    </citation>
    <scope>NUCLEOTIDE SEQUENCE</scope>
    <source>
        <strain evidence="8">ATCC 64411 / 73-15</strain>
    </source>
</reference>
<dbReference type="VEuPathDB" id="FungiDB:MAPG_08859"/>
<evidence type="ECO:0000256" key="3">
    <source>
        <dbReference type="ARBA" id="ARBA00022989"/>
    </source>
</evidence>
<reference evidence="8" key="5">
    <citation type="submission" date="2015-06" db="UniProtKB">
        <authorList>
            <consortium name="EnsemblFungi"/>
        </authorList>
    </citation>
    <scope>IDENTIFICATION</scope>
    <source>
        <strain evidence="8">ATCC 64411</strain>
    </source>
</reference>
<reference evidence="9" key="2">
    <citation type="submission" date="2010-05" db="EMBL/GenBank/DDBJ databases">
        <title>The genome sequence of Magnaporthe poae strain ATCC 64411.</title>
        <authorList>
            <person name="Ma L.-J."/>
            <person name="Dead R."/>
            <person name="Young S."/>
            <person name="Zeng Q."/>
            <person name="Koehrsen M."/>
            <person name="Alvarado L."/>
            <person name="Berlin A."/>
            <person name="Chapman S.B."/>
            <person name="Chen Z."/>
            <person name="Freedman E."/>
            <person name="Gellesch M."/>
            <person name="Goldberg J."/>
            <person name="Griggs A."/>
            <person name="Gujja S."/>
            <person name="Heilman E.R."/>
            <person name="Heiman D."/>
            <person name="Hepburn T."/>
            <person name="Howarth C."/>
            <person name="Jen D."/>
            <person name="Larson L."/>
            <person name="Mehta T."/>
            <person name="Neiman D."/>
            <person name="Pearson M."/>
            <person name="Roberts A."/>
            <person name="Saif S."/>
            <person name="Shea T."/>
            <person name="Shenoy N."/>
            <person name="Sisk P."/>
            <person name="Stolte C."/>
            <person name="Sykes S."/>
            <person name="Walk T."/>
            <person name="White J."/>
            <person name="Yandava C."/>
            <person name="Haas B."/>
            <person name="Nusbaum C."/>
            <person name="Birren B."/>
        </authorList>
    </citation>
    <scope>NUCLEOTIDE SEQUENCE [LARGE SCALE GENOMIC DNA]</scope>
    <source>
        <strain evidence="9">ATCC 64411 / 73-15</strain>
    </source>
</reference>
<evidence type="ECO:0000256" key="5">
    <source>
        <dbReference type="SAM" id="MobiDB-lite"/>
    </source>
</evidence>
<dbReference type="Proteomes" id="UP000011715">
    <property type="component" value="Unassembled WGS sequence"/>
</dbReference>
<evidence type="ECO:0000313" key="9">
    <source>
        <dbReference type="Proteomes" id="UP000011715"/>
    </source>
</evidence>
<comment type="subcellular location">
    <subcellularLocation>
        <location evidence="1">Membrane</location>
        <topology evidence="1">Single-pass membrane protein</topology>
    </subcellularLocation>
</comment>
<keyword evidence="4 6" id="KW-0472">Membrane</keyword>
<evidence type="ECO:0008006" key="10">
    <source>
        <dbReference type="Google" id="ProtNLM"/>
    </source>
</evidence>
<dbReference type="STRING" id="644358.A0A0C4E8F8"/>
<gene>
    <name evidence="7" type="ORF">MAPG_08859</name>
</gene>
<evidence type="ECO:0000256" key="4">
    <source>
        <dbReference type="ARBA" id="ARBA00023136"/>
    </source>
</evidence>
<dbReference type="GO" id="GO:0016020">
    <property type="term" value="C:membrane"/>
    <property type="evidence" value="ECO:0007669"/>
    <property type="project" value="UniProtKB-SubCell"/>
</dbReference>
<dbReference type="OMA" id="DYCCHEA"/>
<name>A0A0C4E8F8_MAGP6</name>
<keyword evidence="2 6" id="KW-0812">Transmembrane</keyword>
<evidence type="ECO:0000313" key="7">
    <source>
        <dbReference type="EMBL" id="KLU89890.1"/>
    </source>
</evidence>
<feature type="region of interest" description="Disordered" evidence="5">
    <location>
        <begin position="227"/>
        <end position="318"/>
    </location>
</feature>
<dbReference type="eggNOG" id="ENOG502SD8Y">
    <property type="taxonomic scope" value="Eukaryota"/>
</dbReference>
<dbReference type="EnsemblFungi" id="MAPG_08859T0">
    <property type="protein sequence ID" value="MAPG_08859T0"/>
    <property type="gene ID" value="MAPG_08859"/>
</dbReference>
<protein>
    <recommendedName>
        <fullName evidence="10">Mid2 domain-containing protein</fullName>
    </recommendedName>
</protein>
<accession>A0A0C4E8F8</accession>
<feature type="compositionally biased region" description="Low complexity" evidence="5">
    <location>
        <begin position="233"/>
        <end position="246"/>
    </location>
</feature>
<proteinExistence type="predicted"/>
<dbReference type="AlphaFoldDB" id="A0A0C4E8F8"/>
<dbReference type="PANTHER" id="PTHR15549">
    <property type="entry name" value="PAIRED IMMUNOGLOBULIN-LIKE TYPE 2 RECEPTOR"/>
    <property type="match status" value="1"/>
</dbReference>
<feature type="transmembrane region" description="Helical" evidence="6">
    <location>
        <begin position="194"/>
        <end position="217"/>
    </location>
</feature>
<dbReference type="GO" id="GO:0071944">
    <property type="term" value="C:cell periphery"/>
    <property type="evidence" value="ECO:0007669"/>
    <property type="project" value="UniProtKB-ARBA"/>
</dbReference>
<dbReference type="PANTHER" id="PTHR15549:SF26">
    <property type="entry name" value="AXIAL BUDDING PATTERN PROTEIN 2-RELATED"/>
    <property type="match status" value="1"/>
</dbReference>
<evidence type="ECO:0000256" key="2">
    <source>
        <dbReference type="ARBA" id="ARBA00022692"/>
    </source>
</evidence>
<evidence type="ECO:0000256" key="1">
    <source>
        <dbReference type="ARBA" id="ARBA00004167"/>
    </source>
</evidence>
<feature type="compositionally biased region" description="Low complexity" evidence="5">
    <location>
        <begin position="149"/>
        <end position="167"/>
    </location>
</feature>
<reference evidence="7" key="1">
    <citation type="submission" date="2010-05" db="EMBL/GenBank/DDBJ databases">
        <title>The Genome Sequence of Magnaporthe poae strain ATCC 64411.</title>
        <authorList>
            <consortium name="The Broad Institute Genome Sequencing Platform"/>
            <consortium name="Broad Institute Genome Sequencing Center for Infectious Disease"/>
            <person name="Ma L.-J."/>
            <person name="Dead R."/>
            <person name="Young S."/>
            <person name="Zeng Q."/>
            <person name="Koehrsen M."/>
            <person name="Alvarado L."/>
            <person name="Berlin A."/>
            <person name="Chapman S.B."/>
            <person name="Chen Z."/>
            <person name="Freedman E."/>
            <person name="Gellesch M."/>
            <person name="Goldberg J."/>
            <person name="Griggs A."/>
            <person name="Gujja S."/>
            <person name="Heilman E.R."/>
            <person name="Heiman D."/>
            <person name="Hepburn T."/>
            <person name="Howarth C."/>
            <person name="Jen D."/>
            <person name="Larson L."/>
            <person name="Mehta T."/>
            <person name="Neiman D."/>
            <person name="Pearson M."/>
            <person name="Roberts A."/>
            <person name="Saif S."/>
            <person name="Shea T."/>
            <person name="Shenoy N."/>
            <person name="Sisk P."/>
            <person name="Stolte C."/>
            <person name="Sykes S."/>
            <person name="Walk T."/>
            <person name="White J."/>
            <person name="Yandava C."/>
            <person name="Haas B."/>
            <person name="Nusbaum C."/>
            <person name="Birren B."/>
        </authorList>
    </citation>
    <scope>NUCLEOTIDE SEQUENCE</scope>
    <source>
        <strain evidence="7">ATCC 64411</strain>
    </source>
</reference>
<dbReference type="InterPro" id="IPR051694">
    <property type="entry name" value="Immunoregulatory_rcpt-like"/>
</dbReference>